<dbReference type="GO" id="GO:0051082">
    <property type="term" value="F:unfolded protein binding"/>
    <property type="evidence" value="ECO:0007669"/>
    <property type="project" value="TreeGrafter"/>
</dbReference>
<dbReference type="eggNOG" id="COG0576">
    <property type="taxonomic scope" value="Bacteria"/>
</dbReference>
<dbReference type="PRINTS" id="PR00773">
    <property type="entry name" value="GRPEPROTEIN"/>
</dbReference>
<dbReference type="FunFam" id="2.30.22.10:FF:000001">
    <property type="entry name" value="Protein GrpE"/>
    <property type="match status" value="1"/>
</dbReference>
<feature type="compositionally biased region" description="Polar residues" evidence="13">
    <location>
        <begin position="1"/>
        <end position="16"/>
    </location>
</feature>
<dbReference type="RefSeq" id="WP_012374490.1">
    <property type="nucleotide sequence ID" value="NC_010571.1"/>
</dbReference>
<dbReference type="InterPro" id="IPR009012">
    <property type="entry name" value="GrpE_head"/>
</dbReference>
<evidence type="ECO:0000256" key="2">
    <source>
        <dbReference type="ARBA" id="ARBA00009054"/>
    </source>
</evidence>
<evidence type="ECO:0000256" key="9">
    <source>
        <dbReference type="ARBA" id="ARBA00076414"/>
    </source>
</evidence>
<proteinExistence type="inferred from homology"/>
<dbReference type="GO" id="GO:0051087">
    <property type="term" value="F:protein-folding chaperone binding"/>
    <property type="evidence" value="ECO:0007669"/>
    <property type="project" value="InterPro"/>
</dbReference>
<evidence type="ECO:0000313" key="14">
    <source>
        <dbReference type="EMBL" id="ACB74953.1"/>
    </source>
</evidence>
<evidence type="ECO:0000256" key="10">
    <source>
        <dbReference type="HAMAP-Rule" id="MF_01151"/>
    </source>
</evidence>
<dbReference type="GO" id="GO:0042803">
    <property type="term" value="F:protein homodimerization activity"/>
    <property type="evidence" value="ECO:0007669"/>
    <property type="project" value="InterPro"/>
</dbReference>
<dbReference type="Proteomes" id="UP000007013">
    <property type="component" value="Chromosome"/>
</dbReference>
<dbReference type="GO" id="GO:0000774">
    <property type="term" value="F:adenyl-nucleotide exchange factor activity"/>
    <property type="evidence" value="ECO:0007669"/>
    <property type="project" value="InterPro"/>
</dbReference>
<dbReference type="AlphaFoldDB" id="B1ZUR9"/>
<dbReference type="CDD" id="cd00446">
    <property type="entry name" value="GrpE"/>
    <property type="match status" value="1"/>
</dbReference>
<dbReference type="Gene3D" id="3.90.20.20">
    <property type="match status" value="1"/>
</dbReference>
<dbReference type="InterPro" id="IPR013805">
    <property type="entry name" value="GrpE_CC"/>
</dbReference>
<dbReference type="SUPFAM" id="SSF51064">
    <property type="entry name" value="Head domain of nucleotide exchange factor GrpE"/>
    <property type="match status" value="1"/>
</dbReference>
<comment type="subcellular location">
    <subcellularLocation>
        <location evidence="1 10">Cytoplasm</location>
    </subcellularLocation>
</comment>
<comment type="similarity">
    <text evidence="2 10 12">Belongs to the GrpE family.</text>
</comment>
<protein>
    <recommendedName>
        <fullName evidence="8 10">Protein GrpE</fullName>
    </recommendedName>
    <alternativeName>
        <fullName evidence="9 10">HSP-70 cofactor</fullName>
    </alternativeName>
</protein>
<gene>
    <name evidence="10" type="primary">grpE</name>
    <name evidence="14" type="ordered locus">Oter_1669</name>
</gene>
<dbReference type="PANTHER" id="PTHR21237:SF23">
    <property type="entry name" value="GRPE PROTEIN HOMOLOG, MITOCHONDRIAL"/>
    <property type="match status" value="1"/>
</dbReference>
<evidence type="ECO:0000256" key="7">
    <source>
        <dbReference type="ARBA" id="ARBA00053401"/>
    </source>
</evidence>
<evidence type="ECO:0000256" key="4">
    <source>
        <dbReference type="ARBA" id="ARBA00022490"/>
    </source>
</evidence>
<dbReference type="PROSITE" id="PS01071">
    <property type="entry name" value="GRPE"/>
    <property type="match status" value="1"/>
</dbReference>
<evidence type="ECO:0000256" key="6">
    <source>
        <dbReference type="ARBA" id="ARBA00023186"/>
    </source>
</evidence>
<reference evidence="14 15" key="1">
    <citation type="journal article" date="2011" name="J. Bacteriol.">
        <title>Genome sequence of the verrucomicrobium Opitutus terrae PB90-1, an abundant inhabitant of rice paddy soil ecosystems.</title>
        <authorList>
            <person name="van Passel M.W."/>
            <person name="Kant R."/>
            <person name="Palva A."/>
            <person name="Copeland A."/>
            <person name="Lucas S."/>
            <person name="Lapidus A."/>
            <person name="Glavina del Rio T."/>
            <person name="Pitluck S."/>
            <person name="Goltsman E."/>
            <person name="Clum A."/>
            <person name="Sun H."/>
            <person name="Schmutz J."/>
            <person name="Larimer F.W."/>
            <person name="Land M.L."/>
            <person name="Hauser L."/>
            <person name="Kyrpides N."/>
            <person name="Mikhailova N."/>
            <person name="Richardson P.P."/>
            <person name="Janssen P.H."/>
            <person name="de Vos W.M."/>
            <person name="Smidt H."/>
        </authorList>
    </citation>
    <scope>NUCLEOTIDE SEQUENCE [LARGE SCALE GENOMIC DNA]</scope>
    <source>
        <strain evidence="15">DSM 11246 / JCM 15787 / PB90-1</strain>
    </source>
</reference>
<evidence type="ECO:0000256" key="1">
    <source>
        <dbReference type="ARBA" id="ARBA00004496"/>
    </source>
</evidence>
<evidence type="ECO:0000256" key="5">
    <source>
        <dbReference type="ARBA" id="ARBA00023016"/>
    </source>
</evidence>
<dbReference type="GO" id="GO:0006457">
    <property type="term" value="P:protein folding"/>
    <property type="evidence" value="ECO:0007669"/>
    <property type="project" value="InterPro"/>
</dbReference>
<keyword evidence="15" id="KW-1185">Reference proteome</keyword>
<comment type="subunit">
    <text evidence="3 10">Homodimer.</text>
</comment>
<organism evidence="14 15">
    <name type="scientific">Opitutus terrae (strain DSM 11246 / JCM 15787 / PB90-1)</name>
    <dbReference type="NCBI Taxonomy" id="452637"/>
    <lineage>
        <taxon>Bacteria</taxon>
        <taxon>Pseudomonadati</taxon>
        <taxon>Verrucomicrobiota</taxon>
        <taxon>Opitutia</taxon>
        <taxon>Opitutales</taxon>
        <taxon>Opitutaceae</taxon>
        <taxon>Opitutus</taxon>
    </lineage>
</organism>
<sequence>MSSSESTDLLNTSENPASEGKGAAPLTPESAATPPTPAADALAAAKKEAADNYDRYLRAVADLENFRRRTTREKDDLRQFAAARVLEDLLPVMDNLSLALKAAKHPGADAASVASGVEMVLTQLKTGLANHGLKEVDPAGQLFDANFHEAVSAQPSQDVPEGHVQTVVRTGYVLNGRLLRPATVVVSSGAPKQEGQKS</sequence>
<keyword evidence="6 10" id="KW-0143">Chaperone</keyword>
<evidence type="ECO:0000256" key="12">
    <source>
        <dbReference type="RuleBase" id="RU004478"/>
    </source>
</evidence>
<comment type="function">
    <text evidence="7 10 11">Participates actively in the response to hyperosmotic and heat shock by preventing the aggregation of stress-denatured proteins, in association with DnaK and GrpE. It is the nucleotide exchange factor for DnaK and may function as a thermosensor. Unfolded proteins bind initially to DnaJ; upon interaction with the DnaJ-bound protein, DnaK hydrolyzes its bound ATP, resulting in the formation of a stable complex. GrpE releases ADP from DnaK; ATP binding to DnaK triggers the release of the substrate protein, thus completing the reaction cycle. Several rounds of ATP-dependent interactions between DnaJ, DnaK and GrpE are required for fully efficient folding.</text>
</comment>
<dbReference type="InterPro" id="IPR000740">
    <property type="entry name" value="GrpE"/>
</dbReference>
<evidence type="ECO:0000313" key="15">
    <source>
        <dbReference type="Proteomes" id="UP000007013"/>
    </source>
</evidence>
<feature type="compositionally biased region" description="Low complexity" evidence="13">
    <location>
        <begin position="23"/>
        <end position="44"/>
    </location>
</feature>
<dbReference type="STRING" id="452637.Oter_1669"/>
<evidence type="ECO:0000256" key="3">
    <source>
        <dbReference type="ARBA" id="ARBA00011738"/>
    </source>
</evidence>
<feature type="region of interest" description="Disordered" evidence="13">
    <location>
        <begin position="1"/>
        <end position="44"/>
    </location>
</feature>
<evidence type="ECO:0000256" key="13">
    <source>
        <dbReference type="SAM" id="MobiDB-lite"/>
    </source>
</evidence>
<dbReference type="HOGENOM" id="CLU_057217_0_2_0"/>
<dbReference type="SUPFAM" id="SSF58014">
    <property type="entry name" value="Coiled-coil domain of nucleotide exchange factor GrpE"/>
    <property type="match status" value="1"/>
</dbReference>
<dbReference type="Pfam" id="PF01025">
    <property type="entry name" value="GrpE"/>
    <property type="match status" value="1"/>
</dbReference>
<keyword evidence="5 10" id="KW-0346">Stress response</keyword>
<evidence type="ECO:0000256" key="8">
    <source>
        <dbReference type="ARBA" id="ARBA00072274"/>
    </source>
</evidence>
<dbReference type="EMBL" id="CP001032">
    <property type="protein sequence ID" value="ACB74953.1"/>
    <property type="molecule type" value="Genomic_DNA"/>
</dbReference>
<dbReference type="KEGG" id="ote:Oter_1669"/>
<dbReference type="OrthoDB" id="9812586at2"/>
<evidence type="ECO:0000256" key="11">
    <source>
        <dbReference type="RuleBase" id="RU000639"/>
    </source>
</evidence>
<dbReference type="GO" id="GO:0005737">
    <property type="term" value="C:cytoplasm"/>
    <property type="evidence" value="ECO:0007669"/>
    <property type="project" value="UniProtKB-SubCell"/>
</dbReference>
<accession>B1ZUR9</accession>
<keyword evidence="4 10" id="KW-0963">Cytoplasm</keyword>
<dbReference type="HAMAP" id="MF_01151">
    <property type="entry name" value="GrpE"/>
    <property type="match status" value="1"/>
</dbReference>
<name>B1ZUR9_OPITP</name>
<dbReference type="Gene3D" id="2.30.22.10">
    <property type="entry name" value="Head domain of nucleotide exchange factor GrpE"/>
    <property type="match status" value="1"/>
</dbReference>
<dbReference type="PANTHER" id="PTHR21237">
    <property type="entry name" value="GRPE PROTEIN"/>
    <property type="match status" value="1"/>
</dbReference>